<dbReference type="SUPFAM" id="SSF55781">
    <property type="entry name" value="GAF domain-like"/>
    <property type="match status" value="1"/>
</dbReference>
<sequence>MCLNLVSNISSLPRRRNKYYPPSRPSLCTNHHTNNPCATPSADMNPLNPTTLNESSCPAPRLPHLAMEESSLPATLAITATLAAAFGSVATAYLMRRYASPKHSAKDELSRSDSRSHRKESPSRSCSESSDDLEYCSAREVSSDSSERGLESHDEAPPSMPSATNETIPDPCSMSNLTTNDRSRGSYLPQSKLRWENDDTLHDVPPTQEENNMSTTITARQRRQLLDYSNRSSESEASSIPPDEWFEKLLSNHSAAAAATAAAATNHTAPNRPSDELETEEFHNKSASSEYIDRVGSILKRASMLAGNTDEADWDDIDDDDHDDDDSNNNNNEPYYDEHRSISHMTTTMSSTKPLRTLPLAAHARKHPHRHHSTLPKRNIEDHPLNHNEFPVDDPPLTIEDDLVKRDVEEAIPPDRTWNDLSDSITTCADDEVLHEASFTFDPVHHQQQSQLQQQSQFFTQQSPFGRRPKAYTEEDSYISETERQFKGEEGFETAVTELARDFPSSLQLLRRTRAISALAHRLMAAPDEAACIEEVTRLMVLIFGLNRVSFAMVTGTDHFLLKRIEVKRCAREEKEMEEEDGDGGGGEEGAARNSFDSMSSSHAQSLVLEYLDSDFKRPFEGTAAGIVVKTLKEHYTPRTEFSDFPTHKVFYKQGLNSVLASPILVNGNQCMGVILLSKPEEDAFPKADRILISDIATLLGANIYSKRLRKASEEANKLSREMLHSFVPPKVLEKIEGFWDSNSEKYKALRSSIFAQESTCTPESSVGDKSSNEEEVTRTNSWYVANQDWSEAQIQEHAKRMKNWGVQDKLQMLKKLNRGESFNGEDSTGVIITTKGLDLDAELNITSRALYAENVHNVTIIFTDIVGFSRIAMGVTPIKVMNMLQNLFNRFDRLCDVHGVMKLETIGDAYLCATNMLEEDANDINVARDAAIRALAMAKDMVREARNVRIPISHEAVHIPWASHTFDEPETLEIRVGIHVGDITCGVLGQRLPKFTICGTTVNLAARMEQTSKPSMIRVTKCFHDLVGDNEQGWLKKETVALKNMGKVESYLLDPFRTSIPHSEA</sequence>
<keyword evidence="5" id="KW-0472">Membrane</keyword>
<accession>A0ABD3P879</accession>
<protein>
    <recommendedName>
        <fullName evidence="8">Guanylate cyclase domain-containing protein</fullName>
    </recommendedName>
</protein>
<dbReference type="Gene3D" id="3.30.450.40">
    <property type="match status" value="1"/>
</dbReference>
<dbReference type="GO" id="GO:0016829">
    <property type="term" value="F:lyase activity"/>
    <property type="evidence" value="ECO:0007669"/>
    <property type="project" value="UniProtKB-KW"/>
</dbReference>
<feature type="compositionally biased region" description="Basic and acidic residues" evidence="7">
    <location>
        <begin position="141"/>
        <end position="156"/>
    </location>
</feature>
<name>A0ABD3P879_9STRA</name>
<keyword evidence="3" id="KW-0547">Nucleotide-binding</keyword>
<feature type="compositionally biased region" description="Basic and acidic residues" evidence="7">
    <location>
        <begin position="104"/>
        <end position="122"/>
    </location>
</feature>
<dbReference type="InterPro" id="IPR001054">
    <property type="entry name" value="A/G_cyclase"/>
</dbReference>
<evidence type="ECO:0000256" key="1">
    <source>
        <dbReference type="ARBA" id="ARBA00004370"/>
    </source>
</evidence>
<organism evidence="9 10">
    <name type="scientific">Cyclotella cryptica</name>
    <dbReference type="NCBI Taxonomy" id="29204"/>
    <lineage>
        <taxon>Eukaryota</taxon>
        <taxon>Sar</taxon>
        <taxon>Stramenopiles</taxon>
        <taxon>Ochrophyta</taxon>
        <taxon>Bacillariophyta</taxon>
        <taxon>Coscinodiscophyceae</taxon>
        <taxon>Thalassiosirophycidae</taxon>
        <taxon>Stephanodiscales</taxon>
        <taxon>Stephanodiscaceae</taxon>
        <taxon>Cyclotella</taxon>
    </lineage>
</organism>
<dbReference type="SUPFAM" id="SSF55073">
    <property type="entry name" value="Nucleotide cyclase"/>
    <property type="match status" value="1"/>
</dbReference>
<dbReference type="CDD" id="cd07302">
    <property type="entry name" value="CHD"/>
    <property type="match status" value="1"/>
</dbReference>
<dbReference type="InterPro" id="IPR029016">
    <property type="entry name" value="GAF-like_dom_sf"/>
</dbReference>
<feature type="compositionally biased region" description="Low complexity" evidence="7">
    <location>
        <begin position="257"/>
        <end position="269"/>
    </location>
</feature>
<evidence type="ECO:0000256" key="2">
    <source>
        <dbReference type="ARBA" id="ARBA00022692"/>
    </source>
</evidence>
<gene>
    <name evidence="9" type="ORF">HJC23_004838</name>
</gene>
<feature type="domain" description="Guanylate cyclase" evidence="8">
    <location>
        <begin position="860"/>
        <end position="1010"/>
    </location>
</feature>
<proteinExistence type="predicted"/>
<feature type="compositionally biased region" description="Acidic residues" evidence="7">
    <location>
        <begin position="310"/>
        <end position="327"/>
    </location>
</feature>
<feature type="compositionally biased region" description="Polar residues" evidence="7">
    <location>
        <begin position="208"/>
        <end position="219"/>
    </location>
</feature>
<reference evidence="9 10" key="1">
    <citation type="journal article" date="2020" name="G3 (Bethesda)">
        <title>Improved Reference Genome for Cyclotella cryptica CCMP332, a Model for Cell Wall Morphogenesis, Salinity Adaptation, and Lipid Production in Diatoms (Bacillariophyta).</title>
        <authorList>
            <person name="Roberts W.R."/>
            <person name="Downey K.M."/>
            <person name="Ruck E.C."/>
            <person name="Traller J.C."/>
            <person name="Alverson A.J."/>
        </authorList>
    </citation>
    <scope>NUCLEOTIDE SEQUENCE [LARGE SCALE GENOMIC DNA]</scope>
    <source>
        <strain evidence="9 10">CCMP332</strain>
    </source>
</reference>
<evidence type="ECO:0000313" key="10">
    <source>
        <dbReference type="Proteomes" id="UP001516023"/>
    </source>
</evidence>
<dbReference type="AlphaFoldDB" id="A0ABD3P879"/>
<evidence type="ECO:0000256" key="4">
    <source>
        <dbReference type="ARBA" id="ARBA00022989"/>
    </source>
</evidence>
<dbReference type="InterPro" id="IPR050401">
    <property type="entry name" value="Cyclic_nucleotide_synthase"/>
</dbReference>
<dbReference type="PANTHER" id="PTHR11920">
    <property type="entry name" value="GUANYLYL CYCLASE"/>
    <property type="match status" value="1"/>
</dbReference>
<dbReference type="SMART" id="SM00044">
    <property type="entry name" value="CYCc"/>
    <property type="match status" value="1"/>
</dbReference>
<comment type="caution">
    <text evidence="9">The sequence shown here is derived from an EMBL/GenBank/DDBJ whole genome shotgun (WGS) entry which is preliminary data.</text>
</comment>
<feature type="region of interest" description="Disordered" evidence="7">
    <location>
        <begin position="310"/>
        <end position="342"/>
    </location>
</feature>
<feature type="region of interest" description="Disordered" evidence="7">
    <location>
        <begin position="573"/>
        <end position="596"/>
    </location>
</feature>
<dbReference type="GO" id="GO:0016020">
    <property type="term" value="C:membrane"/>
    <property type="evidence" value="ECO:0007669"/>
    <property type="project" value="UniProtKB-SubCell"/>
</dbReference>
<evidence type="ECO:0000256" key="5">
    <source>
        <dbReference type="ARBA" id="ARBA00023136"/>
    </source>
</evidence>
<feature type="region of interest" description="Disordered" evidence="7">
    <location>
        <begin position="257"/>
        <end position="289"/>
    </location>
</feature>
<evidence type="ECO:0000256" key="3">
    <source>
        <dbReference type="ARBA" id="ARBA00022741"/>
    </source>
</evidence>
<keyword evidence="2" id="KW-0812">Transmembrane</keyword>
<comment type="subcellular location">
    <subcellularLocation>
        <location evidence="1">Membrane</location>
    </subcellularLocation>
</comment>
<dbReference type="EMBL" id="JABMIG020000254">
    <property type="protein sequence ID" value="KAL3783663.1"/>
    <property type="molecule type" value="Genomic_DNA"/>
</dbReference>
<keyword evidence="4" id="KW-1133">Transmembrane helix</keyword>
<dbReference type="InterPro" id="IPR029787">
    <property type="entry name" value="Nucleotide_cyclase"/>
</dbReference>
<dbReference type="PROSITE" id="PS50125">
    <property type="entry name" value="GUANYLATE_CYCLASE_2"/>
    <property type="match status" value="1"/>
</dbReference>
<dbReference type="Proteomes" id="UP001516023">
    <property type="component" value="Unassembled WGS sequence"/>
</dbReference>
<keyword evidence="10" id="KW-1185">Reference proteome</keyword>
<dbReference type="Gene3D" id="3.30.70.1230">
    <property type="entry name" value="Nucleotide cyclase"/>
    <property type="match status" value="1"/>
</dbReference>
<dbReference type="PANTHER" id="PTHR11920:SF335">
    <property type="entry name" value="GUANYLATE CYCLASE"/>
    <property type="match status" value="1"/>
</dbReference>
<dbReference type="GO" id="GO:0000166">
    <property type="term" value="F:nucleotide binding"/>
    <property type="evidence" value="ECO:0007669"/>
    <property type="project" value="UniProtKB-KW"/>
</dbReference>
<feature type="compositionally biased region" description="Polar residues" evidence="7">
    <location>
        <begin position="161"/>
        <end position="180"/>
    </location>
</feature>
<evidence type="ECO:0000259" key="8">
    <source>
        <dbReference type="PROSITE" id="PS50125"/>
    </source>
</evidence>
<feature type="region of interest" description="Disordered" evidence="7">
    <location>
        <begin position="100"/>
        <end position="223"/>
    </location>
</feature>
<keyword evidence="6" id="KW-0456">Lyase</keyword>
<evidence type="ECO:0000256" key="6">
    <source>
        <dbReference type="ARBA" id="ARBA00023239"/>
    </source>
</evidence>
<evidence type="ECO:0000256" key="7">
    <source>
        <dbReference type="SAM" id="MobiDB-lite"/>
    </source>
</evidence>
<dbReference type="Pfam" id="PF00211">
    <property type="entry name" value="Guanylate_cyc"/>
    <property type="match status" value="1"/>
</dbReference>
<feature type="compositionally biased region" description="Basic and acidic residues" evidence="7">
    <location>
        <begin position="193"/>
        <end position="202"/>
    </location>
</feature>
<evidence type="ECO:0000313" key="9">
    <source>
        <dbReference type="EMBL" id="KAL3783663.1"/>
    </source>
</evidence>